<dbReference type="NCBIfam" id="NF047509">
    <property type="entry name" value="Rv3131_FMN_oxido"/>
    <property type="match status" value="1"/>
</dbReference>
<reference evidence="3" key="1">
    <citation type="submission" date="2020-06" db="EMBL/GenBank/DDBJ databases">
        <title>Whole Genome Sequence of Bradyrhizobium sp. Strain 66S1MB.</title>
        <authorList>
            <person name="Bromfield E."/>
            <person name="Cloutier S."/>
        </authorList>
    </citation>
    <scope>NUCLEOTIDE SEQUENCE</scope>
    <source>
        <strain evidence="3">66S1MB</strain>
    </source>
</reference>
<gene>
    <name evidence="3" type="ORF">HU230_21840</name>
</gene>
<dbReference type="PANTHER" id="PTHR23026">
    <property type="entry name" value="NADPH NITROREDUCTASE"/>
    <property type="match status" value="1"/>
</dbReference>
<dbReference type="InterPro" id="IPR050627">
    <property type="entry name" value="Nitroreductase/BluB"/>
</dbReference>
<dbReference type="PANTHER" id="PTHR23026:SF123">
    <property type="entry name" value="NAD(P)H NITROREDUCTASE RV3131-RELATED"/>
    <property type="match status" value="1"/>
</dbReference>
<dbReference type="Gene3D" id="3.40.109.10">
    <property type="entry name" value="NADH Oxidase"/>
    <property type="match status" value="1"/>
</dbReference>
<dbReference type="RefSeq" id="WP_176535080.1">
    <property type="nucleotide sequence ID" value="NZ_CP088022.1"/>
</dbReference>
<evidence type="ECO:0000259" key="2">
    <source>
        <dbReference type="Pfam" id="PF00881"/>
    </source>
</evidence>
<dbReference type="InterPro" id="IPR029479">
    <property type="entry name" value="Nitroreductase"/>
</dbReference>
<dbReference type="Pfam" id="PF00881">
    <property type="entry name" value="Nitroreductase"/>
    <property type="match status" value="1"/>
</dbReference>
<accession>A0A973WP24</accession>
<protein>
    <submittedName>
        <fullName evidence="3">Nitroreductase family protein</fullName>
    </submittedName>
</protein>
<dbReference type="SUPFAM" id="SSF55469">
    <property type="entry name" value="FMN-dependent nitroreductase-like"/>
    <property type="match status" value="2"/>
</dbReference>
<dbReference type="GO" id="GO:0016491">
    <property type="term" value="F:oxidoreductase activity"/>
    <property type="evidence" value="ECO:0007669"/>
    <property type="project" value="InterPro"/>
</dbReference>
<comment type="caution">
    <text evidence="3">The sequence shown here is derived from an EMBL/GenBank/DDBJ whole genome shotgun (WGS) entry which is preliminary data.</text>
</comment>
<dbReference type="PROSITE" id="PS51318">
    <property type="entry name" value="TAT"/>
    <property type="match status" value="1"/>
</dbReference>
<sequence>MNRRQFITGGGALALAGVGAAAFSFARTGSMADYAAAVAATRAGLSERPQFADFVRFATLAANGHNTQPWRFRLGEDHITILPDFARRTPVVDPDDHHLFASLGCTAENLALAAAARGRRGELRFDPTGNGSAVFEPGAGPAERSVLFEAIPKRQSTRADYDGRSIATADLETLAAAARVPGVDLILLTDRQQIERVRDLVVAGNSAQMADPAFMRELKHWLRFAPRQALETGDGLFSAASGNPTAPAWLGGLMFDLLFRAATENDKHARQLHSSAGIAIFVSERDDKEHWMRAGRACQRFALQATALGLKHAFINQPVEVAALRLQLASLVGMPRRRPDIVMRFGYGPALPFSPRRPVEAVLAPADA</sequence>
<dbReference type="InterPro" id="IPR000415">
    <property type="entry name" value="Nitroreductase-like"/>
</dbReference>
<evidence type="ECO:0000256" key="1">
    <source>
        <dbReference type="SAM" id="SignalP"/>
    </source>
</evidence>
<feature type="domain" description="Nitroreductase" evidence="2">
    <location>
        <begin position="153"/>
        <end position="347"/>
    </location>
</feature>
<proteinExistence type="predicted"/>
<dbReference type="EMBL" id="JABWSX010000001">
    <property type="protein sequence ID" value="NVL08347.1"/>
    <property type="molecule type" value="Genomic_DNA"/>
</dbReference>
<keyword evidence="1" id="KW-0732">Signal</keyword>
<dbReference type="InterPro" id="IPR006311">
    <property type="entry name" value="TAT_signal"/>
</dbReference>
<feature type="signal peptide" evidence="1">
    <location>
        <begin position="1"/>
        <end position="26"/>
    </location>
</feature>
<dbReference type="AlphaFoldDB" id="A0A973WP24"/>
<evidence type="ECO:0000313" key="3">
    <source>
        <dbReference type="EMBL" id="NVL08347.1"/>
    </source>
</evidence>
<organism evidence="3">
    <name type="scientific">Bradyrhizobium quebecense</name>
    <dbReference type="NCBI Taxonomy" id="2748629"/>
    <lineage>
        <taxon>Bacteria</taxon>
        <taxon>Pseudomonadati</taxon>
        <taxon>Pseudomonadota</taxon>
        <taxon>Alphaproteobacteria</taxon>
        <taxon>Hyphomicrobiales</taxon>
        <taxon>Nitrobacteraceae</taxon>
        <taxon>Bradyrhizobium</taxon>
    </lineage>
</organism>
<name>A0A973WP24_9BRAD</name>
<feature type="chain" id="PRO_5036695758" evidence="1">
    <location>
        <begin position="27"/>
        <end position="368"/>
    </location>
</feature>